<dbReference type="NCBIfam" id="TIGR04179">
    <property type="entry name" value="rhombo_lipo"/>
    <property type="match status" value="1"/>
</dbReference>
<proteinExistence type="predicted"/>
<evidence type="ECO:0000313" key="2">
    <source>
        <dbReference type="Proteomes" id="UP001165044"/>
    </source>
</evidence>
<reference evidence="1" key="1">
    <citation type="journal article" date="2023" name="Antonie Van Leeuwenhoek">
        <title>Mesoterricola silvestris gen. nov., sp. nov., Mesoterricola sediminis sp. nov., Geothrix oryzae sp. nov., Geothrix edaphica sp. nov., Geothrix rubra sp. nov., and Geothrix limicola sp. nov., six novel members of Acidobacteriota isolated from soils.</title>
        <authorList>
            <person name="Itoh H."/>
            <person name="Sugisawa Y."/>
            <person name="Mise K."/>
            <person name="Xu Z."/>
            <person name="Kuniyasu M."/>
            <person name="Ushijima N."/>
            <person name="Kawano K."/>
            <person name="Kobayashi E."/>
            <person name="Shiratori Y."/>
            <person name="Masuda Y."/>
            <person name="Senoo K."/>
        </authorList>
    </citation>
    <scope>NUCLEOTIDE SEQUENCE</scope>
    <source>
        <strain evidence="1">Red802</strain>
    </source>
</reference>
<keyword evidence="2" id="KW-1185">Reference proteome</keyword>
<protein>
    <recommendedName>
        <fullName evidence="3">Rhombotarget lipoprotein</fullName>
    </recommendedName>
</protein>
<dbReference type="PROSITE" id="PS51257">
    <property type="entry name" value="PROKAR_LIPOPROTEIN"/>
    <property type="match status" value="1"/>
</dbReference>
<organism evidence="1 2">
    <name type="scientific">Geothrix edaphica</name>
    <dbReference type="NCBI Taxonomy" id="2927976"/>
    <lineage>
        <taxon>Bacteria</taxon>
        <taxon>Pseudomonadati</taxon>
        <taxon>Acidobacteriota</taxon>
        <taxon>Holophagae</taxon>
        <taxon>Holophagales</taxon>
        <taxon>Holophagaceae</taxon>
        <taxon>Geothrix</taxon>
    </lineage>
</organism>
<sequence>MRPSILSLLAALALLAVGCGVPETVQRRSSLSAYMGTKAQPPADPGAPPARLQLPLRLGIAFVPADPTQVKGEAALASPVGALAPGQEQELHQQVVRVFEQKPWAQSFKVIPSLYLTKGGGFDDLERVARSFGVDVVALVSVDQVQFSSPRWYAWTYWTLVGAYMVKGDKNDTTSMVDAAVYHVPSRTFLFRAGGVGTAKGSSTWSRREEAFRQQSRESLALAMTQLSTSLDQGVAAFKQDLIKGARRDVQLVDKEGNPLGSSAYDPTRR</sequence>
<gene>
    <name evidence="1" type="ORF">GETHED_19970</name>
</gene>
<evidence type="ECO:0000313" key="1">
    <source>
        <dbReference type="EMBL" id="GLH67633.1"/>
    </source>
</evidence>
<dbReference type="EMBL" id="BSDC01000002">
    <property type="protein sequence ID" value="GLH67633.1"/>
    <property type="molecule type" value="Genomic_DNA"/>
</dbReference>
<dbReference type="InterPro" id="IPR026443">
    <property type="entry name" value="Rhombo_lipo"/>
</dbReference>
<dbReference type="RefSeq" id="WP_285608876.1">
    <property type="nucleotide sequence ID" value="NZ_BSDC01000002.1"/>
</dbReference>
<comment type="caution">
    <text evidence="1">The sequence shown here is derived from an EMBL/GenBank/DDBJ whole genome shotgun (WGS) entry which is preliminary data.</text>
</comment>
<dbReference type="Proteomes" id="UP001165044">
    <property type="component" value="Unassembled WGS sequence"/>
</dbReference>
<evidence type="ECO:0008006" key="3">
    <source>
        <dbReference type="Google" id="ProtNLM"/>
    </source>
</evidence>
<name>A0ABQ5PZB6_9BACT</name>
<accession>A0ABQ5PZB6</accession>